<organism evidence="2 3">
    <name type="scientific">Intestinicryptomonas porci</name>
    <dbReference type="NCBI Taxonomy" id="2926320"/>
    <lineage>
        <taxon>Bacteria</taxon>
        <taxon>Pseudomonadati</taxon>
        <taxon>Verrucomicrobiota</taxon>
        <taxon>Opitutia</taxon>
        <taxon>Opitutales</taxon>
        <taxon>Intestinicryptomonaceae</taxon>
        <taxon>Intestinicryptomonas</taxon>
    </lineage>
</organism>
<name>A0ABU4WGK8_9BACT</name>
<feature type="chain" id="PRO_5045647303" description="Lipoprotein" evidence="1">
    <location>
        <begin position="21"/>
        <end position="125"/>
    </location>
</feature>
<feature type="signal peptide" evidence="1">
    <location>
        <begin position="1"/>
        <end position="20"/>
    </location>
</feature>
<reference evidence="2 3" key="1">
    <citation type="submission" date="2022-03" db="EMBL/GenBank/DDBJ databases">
        <title>Novel taxa within the pig intestine.</title>
        <authorList>
            <person name="Wylensek D."/>
            <person name="Bishof K."/>
            <person name="Afrizal A."/>
            <person name="Clavel T."/>
        </authorList>
    </citation>
    <scope>NUCLEOTIDE SEQUENCE [LARGE SCALE GENOMIC DNA]</scope>
    <source>
        <strain evidence="2 3">CLA-KB-P66</strain>
    </source>
</reference>
<sequence>MKKFLMPALCLFFLCGCATTQVSKNIPENNPENVAGVIFAENYGYYLFGFLPICCGNSDYPNDVSMTFFKDKVTIEKNAQMIKKEAENLGAKTIKDVRHHTMWTGGFSLWIVWRQVLKSNATALK</sequence>
<evidence type="ECO:0000256" key="1">
    <source>
        <dbReference type="SAM" id="SignalP"/>
    </source>
</evidence>
<proteinExistence type="predicted"/>
<dbReference type="Proteomes" id="UP001275932">
    <property type="component" value="Unassembled WGS sequence"/>
</dbReference>
<protein>
    <recommendedName>
        <fullName evidence="4">Lipoprotein</fullName>
    </recommendedName>
</protein>
<keyword evidence="1" id="KW-0732">Signal</keyword>
<gene>
    <name evidence="2" type="ORF">MOX91_05820</name>
</gene>
<evidence type="ECO:0000313" key="2">
    <source>
        <dbReference type="EMBL" id="MDX8415695.1"/>
    </source>
</evidence>
<dbReference type="EMBL" id="JALBUT010000006">
    <property type="protein sequence ID" value="MDX8415695.1"/>
    <property type="molecule type" value="Genomic_DNA"/>
</dbReference>
<dbReference type="RefSeq" id="WP_370397143.1">
    <property type="nucleotide sequence ID" value="NZ_JALBUT010000006.1"/>
</dbReference>
<comment type="caution">
    <text evidence="2">The sequence shown here is derived from an EMBL/GenBank/DDBJ whole genome shotgun (WGS) entry which is preliminary data.</text>
</comment>
<keyword evidence="3" id="KW-1185">Reference proteome</keyword>
<evidence type="ECO:0000313" key="3">
    <source>
        <dbReference type="Proteomes" id="UP001275932"/>
    </source>
</evidence>
<accession>A0ABU4WGK8</accession>
<dbReference type="PROSITE" id="PS51257">
    <property type="entry name" value="PROKAR_LIPOPROTEIN"/>
    <property type="match status" value="1"/>
</dbReference>
<evidence type="ECO:0008006" key="4">
    <source>
        <dbReference type="Google" id="ProtNLM"/>
    </source>
</evidence>